<keyword evidence="4" id="KW-1003">Cell membrane</keyword>
<feature type="transmembrane region" description="Helical" evidence="8">
    <location>
        <begin position="57"/>
        <end position="76"/>
    </location>
</feature>
<feature type="transmembrane region" description="Helical" evidence="8">
    <location>
        <begin position="28"/>
        <end position="45"/>
    </location>
</feature>
<feature type="transmembrane region" description="Helical" evidence="8">
    <location>
        <begin position="205"/>
        <end position="225"/>
    </location>
</feature>
<feature type="domain" description="ABC transmembrane type-1" evidence="9">
    <location>
        <begin position="199"/>
        <end position="286"/>
    </location>
</feature>
<evidence type="ECO:0000313" key="11">
    <source>
        <dbReference type="Proteomes" id="UP000189810"/>
    </source>
</evidence>
<evidence type="ECO:0000256" key="7">
    <source>
        <dbReference type="ARBA" id="ARBA00023136"/>
    </source>
</evidence>
<feature type="transmembrane region" description="Helical" evidence="8">
    <location>
        <begin position="88"/>
        <end position="106"/>
    </location>
</feature>
<accession>A0A1M6SUZ3</accession>
<dbReference type="Pfam" id="PF03547">
    <property type="entry name" value="Mem_trans"/>
    <property type="match status" value="2"/>
</dbReference>
<organism evidence="10 11">
    <name type="scientific">Thermocrinis minervae</name>
    <dbReference type="NCBI Taxonomy" id="381751"/>
    <lineage>
        <taxon>Bacteria</taxon>
        <taxon>Pseudomonadati</taxon>
        <taxon>Aquificota</taxon>
        <taxon>Aquificia</taxon>
        <taxon>Aquificales</taxon>
        <taxon>Aquificaceae</taxon>
        <taxon>Thermocrinis</taxon>
    </lineage>
</organism>
<dbReference type="OrthoDB" id="9786183at2"/>
<dbReference type="GO" id="GO:0055085">
    <property type="term" value="P:transmembrane transport"/>
    <property type="evidence" value="ECO:0007669"/>
    <property type="project" value="InterPro"/>
</dbReference>
<feature type="transmembrane region" description="Helical" evidence="8">
    <location>
        <begin position="118"/>
        <end position="138"/>
    </location>
</feature>
<dbReference type="EMBL" id="LT670846">
    <property type="protein sequence ID" value="SHK48534.1"/>
    <property type="molecule type" value="Genomic_DNA"/>
</dbReference>
<evidence type="ECO:0000256" key="1">
    <source>
        <dbReference type="ARBA" id="ARBA00004651"/>
    </source>
</evidence>
<name>A0A1M6SUZ3_9AQUI</name>
<sequence>MLKVLFVVGLAYLLKRLRLFKEEDSKVLISYVINFSLPFLAFRASHQLGLNREVLTLSILAWMVIISCLLLSYTLAKWMKFEERTLRSFVLASSFGNTAFLGYPTAESLLGQKGLSYAVVYDSLGSFVLVSTLGFLIASGRWDPMNLLRFPPFLGLVLGFLSSPFALPKFLADMVSFVADSTLVVVLFSIGLMLSFSQVRNNLKYTFLALSIKMIFSSFVAILLGKLMGIQDIAYKVAVLESAMPTMITASVLAMMFDLNYHLAFASATLGIIFYFILIPLLVKVL</sequence>
<dbReference type="PANTHER" id="PTHR36838">
    <property type="entry name" value="AUXIN EFFLUX CARRIER FAMILY PROTEIN"/>
    <property type="match status" value="1"/>
</dbReference>
<comment type="similarity">
    <text evidence="2">Belongs to the auxin efflux carrier (TC 2.A.69) family.</text>
</comment>
<evidence type="ECO:0000256" key="8">
    <source>
        <dbReference type="SAM" id="Phobius"/>
    </source>
</evidence>
<keyword evidence="5 8" id="KW-0812">Transmembrane</keyword>
<dbReference type="GO" id="GO:0005886">
    <property type="term" value="C:plasma membrane"/>
    <property type="evidence" value="ECO:0007669"/>
    <property type="project" value="UniProtKB-SubCell"/>
</dbReference>
<evidence type="ECO:0000256" key="3">
    <source>
        <dbReference type="ARBA" id="ARBA00022448"/>
    </source>
</evidence>
<dbReference type="AlphaFoldDB" id="A0A1M6SUZ3"/>
<dbReference type="STRING" id="381751.SAMN05444391_1178"/>
<evidence type="ECO:0000259" key="9">
    <source>
        <dbReference type="PROSITE" id="PS50928"/>
    </source>
</evidence>
<dbReference type="InterPro" id="IPR000515">
    <property type="entry name" value="MetI-like"/>
</dbReference>
<dbReference type="Gene3D" id="1.20.1530.20">
    <property type="match status" value="1"/>
</dbReference>
<evidence type="ECO:0000256" key="2">
    <source>
        <dbReference type="ARBA" id="ARBA00010145"/>
    </source>
</evidence>
<feature type="transmembrane region" description="Helical" evidence="8">
    <location>
        <begin position="174"/>
        <end position="199"/>
    </location>
</feature>
<keyword evidence="11" id="KW-1185">Reference proteome</keyword>
<dbReference type="PROSITE" id="PS50928">
    <property type="entry name" value="ABC_TM1"/>
    <property type="match status" value="1"/>
</dbReference>
<keyword evidence="3" id="KW-0813">Transport</keyword>
<proteinExistence type="inferred from homology"/>
<evidence type="ECO:0000256" key="5">
    <source>
        <dbReference type="ARBA" id="ARBA00022692"/>
    </source>
</evidence>
<comment type="subcellular location">
    <subcellularLocation>
        <location evidence="1">Cell membrane</location>
        <topology evidence="1">Multi-pass membrane protein</topology>
    </subcellularLocation>
</comment>
<evidence type="ECO:0000256" key="6">
    <source>
        <dbReference type="ARBA" id="ARBA00022989"/>
    </source>
</evidence>
<evidence type="ECO:0000313" key="10">
    <source>
        <dbReference type="EMBL" id="SHK48534.1"/>
    </source>
</evidence>
<dbReference type="InterPro" id="IPR038770">
    <property type="entry name" value="Na+/solute_symporter_sf"/>
</dbReference>
<reference evidence="10 11" key="1">
    <citation type="submission" date="2016-11" db="EMBL/GenBank/DDBJ databases">
        <authorList>
            <person name="Jaros S."/>
            <person name="Januszkiewicz K."/>
            <person name="Wedrychowicz H."/>
        </authorList>
    </citation>
    <scope>NUCLEOTIDE SEQUENCE [LARGE SCALE GENOMIC DNA]</scope>
    <source>
        <strain evidence="10 11">DSM 19557</strain>
    </source>
</reference>
<feature type="transmembrane region" description="Helical" evidence="8">
    <location>
        <begin position="150"/>
        <end position="167"/>
    </location>
</feature>
<gene>
    <name evidence="10" type="ORF">SAMN05444391_1178</name>
</gene>
<evidence type="ECO:0000256" key="4">
    <source>
        <dbReference type="ARBA" id="ARBA00022475"/>
    </source>
</evidence>
<dbReference type="InterPro" id="IPR004776">
    <property type="entry name" value="Mem_transp_PIN-like"/>
</dbReference>
<keyword evidence="6 8" id="KW-1133">Transmembrane helix</keyword>
<keyword evidence="7 8" id="KW-0472">Membrane</keyword>
<dbReference type="RefSeq" id="WP_079654282.1">
    <property type="nucleotide sequence ID" value="NZ_LT670846.1"/>
</dbReference>
<protein>
    <recommendedName>
        <fullName evidence="9">ABC transmembrane type-1 domain-containing protein</fullName>
    </recommendedName>
</protein>
<dbReference type="PANTHER" id="PTHR36838:SF1">
    <property type="entry name" value="SLR1864 PROTEIN"/>
    <property type="match status" value="1"/>
</dbReference>
<feature type="transmembrane region" description="Helical" evidence="8">
    <location>
        <begin position="263"/>
        <end position="283"/>
    </location>
</feature>
<dbReference type="Proteomes" id="UP000189810">
    <property type="component" value="Chromosome I"/>
</dbReference>